<name>A0A6B0SJX9_9EURY</name>
<evidence type="ECO:0000313" key="2">
    <source>
        <dbReference type="Proteomes" id="UP000471521"/>
    </source>
</evidence>
<dbReference type="Pfam" id="PF02597">
    <property type="entry name" value="ThiS"/>
    <property type="match status" value="1"/>
</dbReference>
<evidence type="ECO:0000313" key="1">
    <source>
        <dbReference type="EMBL" id="MXR20826.1"/>
    </source>
</evidence>
<dbReference type="SUPFAM" id="SSF54285">
    <property type="entry name" value="MoaD/ThiS"/>
    <property type="match status" value="1"/>
</dbReference>
<dbReference type="InterPro" id="IPR003749">
    <property type="entry name" value="ThiS/MoaD-like"/>
</dbReference>
<dbReference type="OrthoDB" id="134663at2157"/>
<dbReference type="PANTHER" id="PTHR38031">
    <property type="entry name" value="SULFUR CARRIER PROTEIN SLR0821-RELATED"/>
    <property type="match status" value="1"/>
</dbReference>
<dbReference type="Gene3D" id="3.10.20.30">
    <property type="match status" value="1"/>
</dbReference>
<dbReference type="NCBIfam" id="TIGR01687">
    <property type="entry name" value="moaD_arch"/>
    <property type="match status" value="1"/>
</dbReference>
<dbReference type="InterPro" id="IPR054834">
    <property type="entry name" value="SAMP1_3"/>
</dbReference>
<dbReference type="NCBIfam" id="NF041918">
    <property type="entry name" value="SAMP1"/>
    <property type="match status" value="1"/>
</dbReference>
<dbReference type="InterPro" id="IPR052045">
    <property type="entry name" value="Sulfur_Carrier/Prot_Modifier"/>
</dbReference>
<dbReference type="CDD" id="cd17505">
    <property type="entry name" value="Ubl_SAMP1_like"/>
    <property type="match status" value="1"/>
</dbReference>
<keyword evidence="2" id="KW-1185">Reference proteome</keyword>
<dbReference type="AlphaFoldDB" id="A0A6B0SJX9"/>
<reference evidence="1 2" key="1">
    <citation type="submission" date="2019-12" db="EMBL/GenBank/DDBJ databases">
        <title>Isolation and characterization of three novel carbon monoxide-oxidizing members of Halobacteria from salione crusts and soils.</title>
        <authorList>
            <person name="Myers M.R."/>
            <person name="King G.M."/>
        </authorList>
    </citation>
    <scope>NUCLEOTIDE SEQUENCE [LARGE SCALE GENOMIC DNA]</scope>
    <source>
        <strain evidence="1 2">PCN9</strain>
    </source>
</reference>
<gene>
    <name evidence="1" type="ORF">GRX66_09505</name>
</gene>
<dbReference type="Proteomes" id="UP000471521">
    <property type="component" value="Unassembled WGS sequence"/>
</dbReference>
<protein>
    <submittedName>
        <fullName evidence="1">MoaD family protein</fullName>
    </submittedName>
</protein>
<sequence length="94" mass="10492">MNVELRFFATFRQTVGTKVVDREYDDGTTVGEVLRGLEDEYDGLDGQLVENGDLRPHINVLKSGREVLHLDGMDTELEDGDQLSIFPPVAGGRR</sequence>
<dbReference type="PANTHER" id="PTHR38031:SF1">
    <property type="entry name" value="SULFUR CARRIER PROTEIN CYSO"/>
    <property type="match status" value="1"/>
</dbReference>
<accession>A0A6B0SJX9</accession>
<comment type="caution">
    <text evidence="1">The sequence shown here is derived from an EMBL/GenBank/DDBJ whole genome shotgun (WGS) entry which is preliminary data.</text>
</comment>
<dbReference type="InterPro" id="IPR012675">
    <property type="entry name" value="Beta-grasp_dom_sf"/>
</dbReference>
<dbReference type="RefSeq" id="WP_159526346.1">
    <property type="nucleotide sequence ID" value="NZ_WUUU01000065.1"/>
</dbReference>
<proteinExistence type="predicted"/>
<dbReference type="EMBL" id="WUUU01000065">
    <property type="protein sequence ID" value="MXR20826.1"/>
    <property type="molecule type" value="Genomic_DNA"/>
</dbReference>
<dbReference type="InterPro" id="IPR010038">
    <property type="entry name" value="MoaD_arc-typ"/>
</dbReference>
<organism evidence="1 2">
    <name type="scientific">Halobacterium bonnevillei</name>
    <dbReference type="NCBI Taxonomy" id="2692200"/>
    <lineage>
        <taxon>Archaea</taxon>
        <taxon>Methanobacteriati</taxon>
        <taxon>Methanobacteriota</taxon>
        <taxon>Stenosarchaea group</taxon>
        <taxon>Halobacteria</taxon>
        <taxon>Halobacteriales</taxon>
        <taxon>Halobacteriaceae</taxon>
        <taxon>Halobacterium</taxon>
    </lineage>
</organism>
<dbReference type="InterPro" id="IPR016155">
    <property type="entry name" value="Mopterin_synth/thiamin_S_b"/>
</dbReference>